<evidence type="ECO:0008006" key="3">
    <source>
        <dbReference type="Google" id="ProtNLM"/>
    </source>
</evidence>
<dbReference type="EMBL" id="AMRM01000006">
    <property type="protein sequence ID" value="EKF19665.1"/>
    <property type="molecule type" value="Genomic_DNA"/>
</dbReference>
<reference evidence="1 2" key="1">
    <citation type="journal article" date="2012" name="J. Bacteriol.">
        <title>Genome Sequence of Nitratireductor pacificus Type Strain pht-3B.</title>
        <authorList>
            <person name="Lai Q."/>
            <person name="Li G."/>
            <person name="Shao Z."/>
        </authorList>
    </citation>
    <scope>NUCLEOTIDE SEQUENCE [LARGE SCALE GENOMIC DNA]</scope>
    <source>
        <strain evidence="2">pht-3B</strain>
    </source>
</reference>
<dbReference type="RefSeq" id="WP_008595879.1">
    <property type="nucleotide sequence ID" value="NZ_AMRM01000006.1"/>
</dbReference>
<sequence length="242" mass="25914">MYDWPERRAEVDAEWHGLRDALRSAGLDAPGELTRPPGNLHAVWRDPQLLLGQTCWGPMQAGLQDDVELVGQPDYSDCEGGAGVLYSSAILMRAEEGGDQIAAPADGKADICVERLRGKRFAYNDPLSVSGLLALSNDLEAMGAGLEIFSARIMTGAHRAAIRCVAARKADVCSVDCRSWMLAQAFEPAARQMRVVGWTALRPGLPYITSRATPADAVALLRQVAATSSASAPHRDRTAAAC</sequence>
<dbReference type="STRING" id="391937.NA2_07222"/>
<dbReference type="Gene3D" id="3.40.190.10">
    <property type="entry name" value="Periplasmic binding protein-like II"/>
    <property type="match status" value="1"/>
</dbReference>
<evidence type="ECO:0000313" key="1">
    <source>
        <dbReference type="EMBL" id="EKF19665.1"/>
    </source>
</evidence>
<name>K2MG45_9HYPH</name>
<comment type="caution">
    <text evidence="1">The sequence shown here is derived from an EMBL/GenBank/DDBJ whole genome shotgun (WGS) entry which is preliminary data.</text>
</comment>
<proteinExistence type="predicted"/>
<organism evidence="1 2">
    <name type="scientific">Nitratireductor pacificus pht-3B</name>
    <dbReference type="NCBI Taxonomy" id="391937"/>
    <lineage>
        <taxon>Bacteria</taxon>
        <taxon>Pseudomonadati</taxon>
        <taxon>Pseudomonadota</taxon>
        <taxon>Alphaproteobacteria</taxon>
        <taxon>Hyphomicrobiales</taxon>
        <taxon>Phyllobacteriaceae</taxon>
        <taxon>Nitratireductor</taxon>
    </lineage>
</organism>
<evidence type="ECO:0000313" key="2">
    <source>
        <dbReference type="Proteomes" id="UP000006786"/>
    </source>
</evidence>
<dbReference type="AlphaFoldDB" id="K2MG45"/>
<dbReference type="SUPFAM" id="SSF53850">
    <property type="entry name" value="Periplasmic binding protein-like II"/>
    <property type="match status" value="1"/>
</dbReference>
<gene>
    <name evidence="1" type="ORF">NA2_07222</name>
</gene>
<keyword evidence="2" id="KW-1185">Reference proteome</keyword>
<accession>K2MG45</accession>
<dbReference type="Pfam" id="PF12974">
    <property type="entry name" value="Phosphonate-bd"/>
    <property type="match status" value="1"/>
</dbReference>
<dbReference type="PANTHER" id="PTHR35841:SF1">
    <property type="entry name" value="PHOSPHONATES-BINDING PERIPLASMIC PROTEIN"/>
    <property type="match status" value="1"/>
</dbReference>
<protein>
    <recommendedName>
        <fullName evidence="3">Phosphate ABC transporter substrate-binding protein</fullName>
    </recommendedName>
</protein>
<dbReference type="eggNOG" id="COG3221">
    <property type="taxonomic scope" value="Bacteria"/>
</dbReference>
<dbReference type="Proteomes" id="UP000006786">
    <property type="component" value="Unassembled WGS sequence"/>
</dbReference>
<dbReference type="PATRIC" id="fig|391937.3.peg.1485"/>
<dbReference type="PANTHER" id="PTHR35841">
    <property type="entry name" value="PHOSPHONATES-BINDING PERIPLASMIC PROTEIN"/>
    <property type="match status" value="1"/>
</dbReference>